<dbReference type="GO" id="GO:0005524">
    <property type="term" value="F:ATP binding"/>
    <property type="evidence" value="ECO:0007669"/>
    <property type="project" value="UniProtKB-KW"/>
</dbReference>
<evidence type="ECO:0000256" key="3">
    <source>
        <dbReference type="ARBA" id="ARBA00022741"/>
    </source>
</evidence>
<proteinExistence type="inferred from homology"/>
<keyword evidence="3" id="KW-0547">Nucleotide-binding</keyword>
<evidence type="ECO:0000256" key="6">
    <source>
        <dbReference type="ARBA" id="ARBA00036164"/>
    </source>
</evidence>
<dbReference type="GO" id="GO:0047326">
    <property type="term" value="F:inositol-1,3,4,6-tetrakisphosphate 5-kinase activity"/>
    <property type="evidence" value="ECO:0007669"/>
    <property type="project" value="RHEA"/>
</dbReference>
<dbReference type="Gene3D" id="3.30.470.160">
    <property type="entry name" value="Inositol polyphosphate kinase"/>
    <property type="match status" value="1"/>
</dbReference>
<dbReference type="Proteomes" id="UP000008974">
    <property type="component" value="Unassembled WGS sequence"/>
</dbReference>
<dbReference type="EMBL" id="ACVC01000210">
    <property type="protein sequence ID" value="EFO61753.1"/>
    <property type="molecule type" value="Genomic_DNA"/>
</dbReference>
<sequence length="309" mass="34122">MTSPPKIKYRLSNLHLNLFGNTYLVSTDGSLFFKASSMQELRIYHQLALAHSQLLSFMPSLVGVYKCEGDALNLLVDLSKDLCSADFEVLESLLAVATKCRTFNCHGAIFTALKNLHNNTGTNSRTYFLDLKLGFITFPLDAQQSKIQSQETKARNTTTSTHGIRLMGAVLPVSSKASMTESVLLTKTEGRACSYNDVLAHLCTLFPDRHSLGQLVARLEALSKSLLKECLHMCGPSLLISSIHQDHIDNRASYNILPSVFLVDFAHTYTRDQAITLCTNEDILSTTASTNIATCIESLSHNLQAYHSL</sequence>
<evidence type="ECO:0000256" key="4">
    <source>
        <dbReference type="ARBA" id="ARBA00022777"/>
    </source>
</evidence>
<keyword evidence="5" id="KW-0067">ATP-binding</keyword>
<dbReference type="OMA" id="HTYTRDQ"/>
<comment type="similarity">
    <text evidence="1 8">Belongs to the inositol phosphokinase (IPK) family.</text>
</comment>
<dbReference type="SUPFAM" id="SSF56104">
    <property type="entry name" value="SAICAR synthase-like"/>
    <property type="match status" value="1"/>
</dbReference>
<accession>E1F723</accession>
<evidence type="ECO:0000256" key="7">
    <source>
        <dbReference type="ARBA" id="ARBA00036525"/>
    </source>
</evidence>
<comment type="caution">
    <text evidence="9">The sequence shown here is derived from an EMBL/GenBank/DDBJ whole genome shotgun (WGS) entry which is preliminary data.</text>
</comment>
<dbReference type="EC" id="2.7.-.-" evidence="8"/>
<evidence type="ECO:0000313" key="9">
    <source>
        <dbReference type="EMBL" id="EFO61753.1"/>
    </source>
</evidence>
<reference evidence="9 10" key="1">
    <citation type="journal article" date="2010" name="BMC Genomics">
        <title>Genome analysis and comparative genomics of a Giardia intestinalis assemblage E isolate.</title>
        <authorList>
            <person name="Jerlstrom-Hultqvist J."/>
            <person name="Franzen O."/>
            <person name="Ankarklev J."/>
            <person name="Xu F."/>
            <person name="Nohynkova E."/>
            <person name="Andersson J.O."/>
            <person name="Svard S.G."/>
            <person name="Andersson B."/>
        </authorList>
    </citation>
    <scope>NUCLEOTIDE SEQUENCE [LARGE SCALE GENOMIC DNA]</scope>
    <source>
        <strain evidence="9 10">P15</strain>
    </source>
</reference>
<name>E1F723_GIAIA</name>
<dbReference type="PANTHER" id="PTHR12400">
    <property type="entry name" value="INOSITOL POLYPHOSPHATE KINASE"/>
    <property type="match status" value="1"/>
</dbReference>
<evidence type="ECO:0000256" key="2">
    <source>
        <dbReference type="ARBA" id="ARBA00022679"/>
    </source>
</evidence>
<evidence type="ECO:0000256" key="8">
    <source>
        <dbReference type="RuleBase" id="RU363090"/>
    </source>
</evidence>
<dbReference type="GO" id="GO:0005737">
    <property type="term" value="C:cytoplasm"/>
    <property type="evidence" value="ECO:0007669"/>
    <property type="project" value="TreeGrafter"/>
</dbReference>
<organism evidence="9 10">
    <name type="scientific">Giardia intestinalis (strain P15)</name>
    <name type="common">Giardia lamblia</name>
    <dbReference type="NCBI Taxonomy" id="658858"/>
    <lineage>
        <taxon>Eukaryota</taxon>
        <taxon>Metamonada</taxon>
        <taxon>Diplomonadida</taxon>
        <taxon>Hexamitidae</taxon>
        <taxon>Giardiinae</taxon>
        <taxon>Giardia</taxon>
    </lineage>
</organism>
<gene>
    <name evidence="9" type="ORF">GLP15_4981</name>
</gene>
<dbReference type="VEuPathDB" id="GiardiaDB:GLP15_4981"/>
<dbReference type="InterPro" id="IPR038286">
    <property type="entry name" value="IPK_sf"/>
</dbReference>
<dbReference type="InterPro" id="IPR005522">
    <property type="entry name" value="IPK"/>
</dbReference>
<comment type="catalytic activity">
    <reaction evidence="7">
        <text>1D-myo-inositol 1,3,4,6-tetrakisphosphate + ATP = 1D-myo-inositol 1,3,4,5,6-pentakisphosphate + ADP + H(+)</text>
        <dbReference type="Rhea" id="RHEA:12717"/>
        <dbReference type="ChEBI" id="CHEBI:15378"/>
        <dbReference type="ChEBI" id="CHEBI:30616"/>
        <dbReference type="ChEBI" id="CHEBI:57660"/>
        <dbReference type="ChEBI" id="CHEBI:57733"/>
        <dbReference type="ChEBI" id="CHEBI:456216"/>
        <dbReference type="EC" id="2.7.1.140"/>
    </reaction>
</comment>
<dbReference type="GO" id="GO:0005634">
    <property type="term" value="C:nucleus"/>
    <property type="evidence" value="ECO:0007669"/>
    <property type="project" value="TreeGrafter"/>
</dbReference>
<evidence type="ECO:0000256" key="5">
    <source>
        <dbReference type="ARBA" id="ARBA00022840"/>
    </source>
</evidence>
<protein>
    <recommendedName>
        <fullName evidence="8">Kinase</fullName>
        <ecNumber evidence="8">2.7.-.-</ecNumber>
    </recommendedName>
</protein>
<dbReference type="OrthoDB" id="2573163at2759"/>
<dbReference type="Pfam" id="PF03770">
    <property type="entry name" value="IPK"/>
    <property type="match status" value="1"/>
</dbReference>
<dbReference type="GO" id="GO:0008440">
    <property type="term" value="F:inositol-1,4,5-trisphosphate 3-kinase activity"/>
    <property type="evidence" value="ECO:0007669"/>
    <property type="project" value="TreeGrafter"/>
</dbReference>
<keyword evidence="2 8" id="KW-0808">Transferase</keyword>
<dbReference type="GO" id="GO:0032958">
    <property type="term" value="P:inositol phosphate biosynthetic process"/>
    <property type="evidence" value="ECO:0007669"/>
    <property type="project" value="InterPro"/>
</dbReference>
<keyword evidence="4 8" id="KW-0418">Kinase</keyword>
<evidence type="ECO:0000313" key="10">
    <source>
        <dbReference type="Proteomes" id="UP000008974"/>
    </source>
</evidence>
<comment type="catalytic activity">
    <reaction evidence="6">
        <text>1D-myo-inositol 1,4,5-trisphosphate + 2 ATP = 1D-myo-inositol 1,3,4,5,6-pentakisphosphate + 2 ADP + 2 H(+)</text>
        <dbReference type="Rhea" id="RHEA:32359"/>
        <dbReference type="ChEBI" id="CHEBI:15378"/>
        <dbReference type="ChEBI" id="CHEBI:30616"/>
        <dbReference type="ChEBI" id="CHEBI:57733"/>
        <dbReference type="ChEBI" id="CHEBI:203600"/>
        <dbReference type="ChEBI" id="CHEBI:456216"/>
        <dbReference type="EC" id="2.7.1.151"/>
    </reaction>
</comment>
<evidence type="ECO:0000256" key="1">
    <source>
        <dbReference type="ARBA" id="ARBA00007374"/>
    </source>
</evidence>
<dbReference type="PANTHER" id="PTHR12400:SF51">
    <property type="entry name" value="INOSITOL POLYPHOSPHATE MULTIKINASE"/>
    <property type="match status" value="1"/>
</dbReference>
<dbReference type="AlphaFoldDB" id="E1F723"/>